<comment type="caution">
    <text evidence="1">The sequence shown here is derived from an EMBL/GenBank/DDBJ whole genome shotgun (WGS) entry which is preliminary data.</text>
</comment>
<proteinExistence type="predicted"/>
<gene>
    <name evidence="1" type="ORF">ANCCAN_16990</name>
</gene>
<reference evidence="1 2" key="1">
    <citation type="submission" date="2014-10" db="EMBL/GenBank/DDBJ databases">
        <title>Draft genome of the hookworm Ancylostoma caninum.</title>
        <authorList>
            <person name="Mitreva M."/>
        </authorList>
    </citation>
    <scope>NUCLEOTIDE SEQUENCE [LARGE SCALE GENOMIC DNA]</scope>
    <source>
        <strain evidence="1 2">Baltimore</strain>
    </source>
</reference>
<name>A0A368G3E7_ANCCA</name>
<organism evidence="1 2">
    <name type="scientific">Ancylostoma caninum</name>
    <name type="common">Dog hookworm</name>
    <dbReference type="NCBI Taxonomy" id="29170"/>
    <lineage>
        <taxon>Eukaryota</taxon>
        <taxon>Metazoa</taxon>
        <taxon>Ecdysozoa</taxon>
        <taxon>Nematoda</taxon>
        <taxon>Chromadorea</taxon>
        <taxon>Rhabditida</taxon>
        <taxon>Rhabditina</taxon>
        <taxon>Rhabditomorpha</taxon>
        <taxon>Strongyloidea</taxon>
        <taxon>Ancylostomatidae</taxon>
        <taxon>Ancylostomatinae</taxon>
        <taxon>Ancylostoma</taxon>
    </lineage>
</organism>
<protein>
    <submittedName>
        <fullName evidence="1">Uncharacterized protein</fullName>
    </submittedName>
</protein>
<keyword evidence="2" id="KW-1185">Reference proteome</keyword>
<accession>A0A368G3E7</accession>
<evidence type="ECO:0000313" key="2">
    <source>
        <dbReference type="Proteomes" id="UP000252519"/>
    </source>
</evidence>
<dbReference type="AlphaFoldDB" id="A0A368G3E7"/>
<dbReference type="EMBL" id="JOJR01000496">
    <property type="protein sequence ID" value="RCN37127.1"/>
    <property type="molecule type" value="Genomic_DNA"/>
</dbReference>
<dbReference type="Proteomes" id="UP000252519">
    <property type="component" value="Unassembled WGS sequence"/>
</dbReference>
<evidence type="ECO:0000313" key="1">
    <source>
        <dbReference type="EMBL" id="RCN37127.1"/>
    </source>
</evidence>
<sequence>MYFFSALDRGCLNFAGILEGLVGGFLRLFCFTAPGKRESLKSREKIWMNNGKSLALPHRRLLLLLATTCVSVIPTVNTTSSSLKECLLERSIRFF</sequence>